<gene>
    <name evidence="1" type="ORF">GCM10011352_15750</name>
</gene>
<organism evidence="1 2">
    <name type="scientific">Marinobacterium zhoushanense</name>
    <dbReference type="NCBI Taxonomy" id="1679163"/>
    <lineage>
        <taxon>Bacteria</taxon>
        <taxon>Pseudomonadati</taxon>
        <taxon>Pseudomonadota</taxon>
        <taxon>Gammaproteobacteria</taxon>
        <taxon>Oceanospirillales</taxon>
        <taxon>Oceanospirillaceae</taxon>
        <taxon>Marinobacterium</taxon>
    </lineage>
</organism>
<comment type="caution">
    <text evidence="1">The sequence shown here is derived from an EMBL/GenBank/DDBJ whole genome shotgun (WGS) entry which is preliminary data.</text>
</comment>
<accession>A0ABQ1KBG0</accession>
<dbReference type="Proteomes" id="UP000629025">
    <property type="component" value="Unassembled WGS sequence"/>
</dbReference>
<reference evidence="2" key="1">
    <citation type="journal article" date="2019" name="Int. J. Syst. Evol. Microbiol.">
        <title>The Global Catalogue of Microorganisms (GCM) 10K type strain sequencing project: providing services to taxonomists for standard genome sequencing and annotation.</title>
        <authorList>
            <consortium name="The Broad Institute Genomics Platform"/>
            <consortium name="The Broad Institute Genome Sequencing Center for Infectious Disease"/>
            <person name="Wu L."/>
            <person name="Ma J."/>
        </authorList>
    </citation>
    <scope>NUCLEOTIDE SEQUENCE [LARGE SCALE GENOMIC DNA]</scope>
    <source>
        <strain evidence="2">CGMCC 1.15341</strain>
    </source>
</reference>
<sequence>MTVSGYTIGLIGFSGRELGMLEVFFDSSNNPGLKIGSPERSAALLVNLETETDLKQFLQWYASRPDCPVIGVVSELSVPRGVLELKRPLEVTGLKLTLTRVLDELHKKAARSPLAGAQGAGQQKTALKMDPADLKALIAEAGVSAPKPAPKPQQLNTVRDASKSRLIMRWSEAERDMLMRRACGSLPDLDPELPGWSKRILFSLEGRFIDQVNKMVRLAQEQQAPMQVTGIPGSFIYFPDRELFSYDLDPDLLVQMASSRFGFGELDCHPVELKSPVDPVAKRDQLLWMLGLLTSAGRLPDHLDPAESYRLADASDLQRFLLPPQAETIAKAWSVEYRSALEIVKLLKLPQRYVFSFMAAADAAGLFERR</sequence>
<proteinExistence type="predicted"/>
<name>A0ABQ1KBG0_9GAMM</name>
<evidence type="ECO:0000313" key="2">
    <source>
        <dbReference type="Proteomes" id="UP000629025"/>
    </source>
</evidence>
<keyword evidence="2" id="KW-1185">Reference proteome</keyword>
<protein>
    <submittedName>
        <fullName evidence="1">Uncharacterized protein</fullName>
    </submittedName>
</protein>
<dbReference type="EMBL" id="BMIJ01000003">
    <property type="protein sequence ID" value="GGB90572.1"/>
    <property type="molecule type" value="Genomic_DNA"/>
</dbReference>
<evidence type="ECO:0000313" key="1">
    <source>
        <dbReference type="EMBL" id="GGB90572.1"/>
    </source>
</evidence>